<dbReference type="EMBL" id="JHAC01000009">
    <property type="protein sequence ID" value="EYB69263.1"/>
    <property type="molecule type" value="Genomic_DNA"/>
</dbReference>
<dbReference type="Proteomes" id="UP000020492">
    <property type="component" value="Unassembled WGS sequence"/>
</dbReference>
<keyword evidence="5" id="KW-0472">Membrane</keyword>
<evidence type="ECO:0000256" key="3">
    <source>
        <dbReference type="ARBA" id="ARBA00022475"/>
    </source>
</evidence>
<dbReference type="InterPro" id="IPR003760">
    <property type="entry name" value="PnrA-like"/>
</dbReference>
<dbReference type="eggNOG" id="COG1744">
    <property type="taxonomic scope" value="Bacteria"/>
</dbReference>
<evidence type="ECO:0000256" key="5">
    <source>
        <dbReference type="ARBA" id="ARBA00023136"/>
    </source>
</evidence>
<evidence type="ECO:0000256" key="1">
    <source>
        <dbReference type="ARBA" id="ARBA00004193"/>
    </source>
</evidence>
<accession>A0A016QT65</accession>
<dbReference type="CDD" id="cd06354">
    <property type="entry name" value="PBP1_PrnA-like"/>
    <property type="match status" value="1"/>
</dbReference>
<dbReference type="AlphaFoldDB" id="A0A016QT65"/>
<evidence type="ECO:0000259" key="7">
    <source>
        <dbReference type="Pfam" id="PF02608"/>
    </source>
</evidence>
<keyword evidence="4" id="KW-0732">Signal</keyword>
<dbReference type="PANTHER" id="PTHR34296">
    <property type="entry name" value="TRANSCRIPTIONAL ACTIVATOR PROTEIN MED"/>
    <property type="match status" value="1"/>
</dbReference>
<dbReference type="Pfam" id="PF02608">
    <property type="entry name" value="Bmp"/>
    <property type="match status" value="1"/>
</dbReference>
<dbReference type="GO" id="GO:0005886">
    <property type="term" value="C:plasma membrane"/>
    <property type="evidence" value="ECO:0007669"/>
    <property type="project" value="UniProtKB-SubCell"/>
</dbReference>
<gene>
    <name evidence="8" type="ORF">DEIPH_ctg009orf0001</name>
</gene>
<organism evidence="8 9">
    <name type="scientific">Deinococcus phoenicis</name>
    <dbReference type="NCBI Taxonomy" id="1476583"/>
    <lineage>
        <taxon>Bacteria</taxon>
        <taxon>Thermotogati</taxon>
        <taxon>Deinococcota</taxon>
        <taxon>Deinococci</taxon>
        <taxon>Deinococcales</taxon>
        <taxon>Deinococcaceae</taxon>
        <taxon>Deinococcus</taxon>
    </lineage>
</organism>
<keyword evidence="6 8" id="KW-0449">Lipoprotein</keyword>
<dbReference type="InterPro" id="IPR050957">
    <property type="entry name" value="BMP_lipoprotein"/>
</dbReference>
<dbReference type="PANTHER" id="PTHR34296:SF2">
    <property type="entry name" value="ABC TRANSPORTER GUANOSINE-BINDING PROTEIN NUPN"/>
    <property type="match status" value="1"/>
</dbReference>
<feature type="domain" description="ABC transporter substrate-binding protein PnrA-like" evidence="7">
    <location>
        <begin position="9"/>
        <end position="211"/>
    </location>
</feature>
<dbReference type="STRING" id="1476583.DEIPH_ctg009orf0001"/>
<dbReference type="PATRIC" id="fig|1476583.3.peg.576"/>
<proteinExistence type="inferred from homology"/>
<dbReference type="SUPFAM" id="SSF53822">
    <property type="entry name" value="Periplasmic binding protein-like I"/>
    <property type="match status" value="1"/>
</dbReference>
<comment type="similarity">
    <text evidence="2">Belongs to the BMP lipoprotein family.</text>
</comment>
<keyword evidence="9" id="KW-1185">Reference proteome</keyword>
<evidence type="ECO:0000256" key="4">
    <source>
        <dbReference type="ARBA" id="ARBA00022729"/>
    </source>
</evidence>
<comment type="caution">
    <text evidence="8">The sequence shown here is derived from an EMBL/GenBank/DDBJ whole genome shotgun (WGS) entry which is preliminary data.</text>
</comment>
<evidence type="ECO:0000256" key="2">
    <source>
        <dbReference type="ARBA" id="ARBA00008610"/>
    </source>
</evidence>
<evidence type="ECO:0000313" key="9">
    <source>
        <dbReference type="Proteomes" id="UP000020492"/>
    </source>
</evidence>
<protein>
    <submittedName>
        <fullName evidence="8">Basic membrane lipoprotein</fullName>
    </submittedName>
</protein>
<comment type="subcellular location">
    <subcellularLocation>
        <location evidence="1">Cell membrane</location>
        <topology evidence="1">Lipid-anchor</topology>
    </subcellularLocation>
</comment>
<evidence type="ECO:0000313" key="8">
    <source>
        <dbReference type="EMBL" id="EYB69263.1"/>
    </source>
</evidence>
<keyword evidence="3" id="KW-1003">Cell membrane</keyword>
<sequence>MALATPNMRVGLVLEAGRGDHSFNQSGYEGATRAQHELGIDLKVQDGSGPANYARVLQEYAAQGLDLIIAMGTSGTSTVTATAQQFPNQKFVVIDDLPRGANTTGIRFRNEEGAFLAGYVAARSSSTGTVGFIGGQDVPVIHEFEAGFRAGVKFICPNCQVLSRFIGKNRDAWNNPEAAMKLAASMKAQGADVLFAVAGASGQGVIRYVNETECLKGSELPAGMTFKSHLFEGVQKSRQYLGQCAGNSRPLFFIGSNRNQNYLGDDDGNPATLNHGLTSAVNGIEEVVYTIIRDMAARKPWRSGERVLGLENNGVSYALDRYNAALISEDMQKQLENVRKLIINGGIKVPKS</sequence>
<evidence type="ECO:0000256" key="6">
    <source>
        <dbReference type="ARBA" id="ARBA00023288"/>
    </source>
</evidence>
<dbReference type="InterPro" id="IPR028082">
    <property type="entry name" value="Peripla_BP_I"/>
</dbReference>
<name>A0A016QT65_9DEIO</name>
<reference evidence="8 9" key="1">
    <citation type="submission" date="2014-03" db="EMBL/GenBank/DDBJ databases">
        <title>Draft genome sequence of Deinococcus phoenicis 1P10ME.</title>
        <authorList>
            <person name="Stepanov V.G."/>
            <person name="Vaishampayan P."/>
            <person name="Venkateswaran K."/>
            <person name="Fox G.E."/>
        </authorList>
    </citation>
    <scope>NUCLEOTIDE SEQUENCE [LARGE SCALE GENOMIC DNA]</scope>
    <source>
        <strain evidence="8 9">1P10ME</strain>
    </source>
</reference>
<dbReference type="Gene3D" id="3.40.50.2300">
    <property type="match status" value="2"/>
</dbReference>